<feature type="compositionally biased region" description="Low complexity" evidence="2">
    <location>
        <begin position="1294"/>
        <end position="1319"/>
    </location>
</feature>
<dbReference type="InterPro" id="IPR028267">
    <property type="entry name" value="Pianissimo_N"/>
</dbReference>
<feature type="region of interest" description="Disordered" evidence="2">
    <location>
        <begin position="1"/>
        <end position="30"/>
    </location>
</feature>
<feature type="domain" description="Rapamycin-insensitive companion of mTOR" evidence="6">
    <location>
        <begin position="956"/>
        <end position="1028"/>
    </location>
</feature>
<dbReference type="InParanoid" id="A0A7M7P3E9"/>
<feature type="compositionally biased region" description="Low complexity" evidence="2">
    <location>
        <begin position="1641"/>
        <end position="1655"/>
    </location>
</feature>
<dbReference type="InterPro" id="IPR016024">
    <property type="entry name" value="ARM-type_fold"/>
</dbReference>
<feature type="region of interest" description="Disordered" evidence="2">
    <location>
        <begin position="1498"/>
        <end position="1528"/>
    </location>
</feature>
<dbReference type="InterPro" id="IPR029451">
    <property type="entry name" value="RICTOR_M"/>
</dbReference>
<dbReference type="RefSeq" id="XP_030844622.1">
    <property type="nucleotide sequence ID" value="XM_030988762.1"/>
</dbReference>
<dbReference type="SMART" id="SM01303">
    <property type="entry name" value="RasGEF_N_2"/>
    <property type="match status" value="1"/>
</dbReference>
<feature type="domain" description="Rapamycin-insensitive companion of mTOR middle" evidence="4">
    <location>
        <begin position="547"/>
        <end position="777"/>
    </location>
</feature>
<dbReference type="SUPFAM" id="SSF48371">
    <property type="entry name" value="ARM repeat"/>
    <property type="match status" value="2"/>
</dbReference>
<feature type="region of interest" description="Disordered" evidence="2">
    <location>
        <begin position="1542"/>
        <end position="1567"/>
    </location>
</feature>
<dbReference type="Pfam" id="PF14664">
    <property type="entry name" value="RICTOR_N"/>
    <property type="match status" value="1"/>
</dbReference>
<dbReference type="Pfam" id="PF14666">
    <property type="entry name" value="RICTOR_M"/>
    <property type="match status" value="1"/>
</dbReference>
<feature type="region of interest" description="Disordered" evidence="2">
    <location>
        <begin position="1187"/>
        <end position="1332"/>
    </location>
</feature>
<evidence type="ECO:0000313" key="7">
    <source>
        <dbReference type="EnsemblMetazoa" id="XP_030844622"/>
    </source>
</evidence>
<feature type="region of interest" description="Disordered" evidence="2">
    <location>
        <begin position="1125"/>
        <end position="1148"/>
    </location>
</feature>
<dbReference type="PANTHER" id="PTHR13298:SF11">
    <property type="entry name" value="RAPAMYCIN-INSENSITIVE COMPANION OF MTOR"/>
    <property type="match status" value="1"/>
</dbReference>
<feature type="compositionally biased region" description="Basic and acidic residues" evidence="2">
    <location>
        <begin position="1241"/>
        <end position="1262"/>
    </location>
</feature>
<dbReference type="EnsemblMetazoa" id="XM_030988762">
    <property type="protein sequence ID" value="XP_030844622"/>
    <property type="gene ID" value="LOC115925203"/>
</dbReference>
<dbReference type="OMA" id="ETSMCLL"/>
<proteinExistence type="inferred from homology"/>
<reference evidence="8" key="1">
    <citation type="submission" date="2015-02" db="EMBL/GenBank/DDBJ databases">
        <title>Genome sequencing for Strongylocentrotus purpuratus.</title>
        <authorList>
            <person name="Murali S."/>
            <person name="Liu Y."/>
            <person name="Vee V."/>
            <person name="English A."/>
            <person name="Wang M."/>
            <person name="Skinner E."/>
            <person name="Han Y."/>
            <person name="Muzny D.M."/>
            <person name="Worley K.C."/>
            <person name="Gibbs R.A."/>
        </authorList>
    </citation>
    <scope>NUCLEOTIDE SEQUENCE</scope>
</reference>
<evidence type="ECO:0000259" key="6">
    <source>
        <dbReference type="SMART" id="SM01310"/>
    </source>
</evidence>
<dbReference type="GeneID" id="115925203"/>
<dbReference type="InterPro" id="IPR011989">
    <property type="entry name" value="ARM-like"/>
</dbReference>
<comment type="similarity">
    <text evidence="1">Belongs to the RICTOR family.</text>
</comment>
<dbReference type="InterPro" id="IPR028268">
    <property type="entry name" value="Pianissimo_fam"/>
</dbReference>
<dbReference type="GO" id="GO:0038203">
    <property type="term" value="P:TORC2 signaling"/>
    <property type="evidence" value="ECO:0000318"/>
    <property type="project" value="GO_Central"/>
</dbReference>
<dbReference type="Pfam" id="PF14668">
    <property type="entry name" value="RICTOR_V"/>
    <property type="match status" value="1"/>
</dbReference>
<evidence type="ECO:0000256" key="1">
    <source>
        <dbReference type="ARBA" id="ARBA00008878"/>
    </source>
</evidence>
<accession>A0A7M7P3E9</accession>
<evidence type="ECO:0000256" key="3">
    <source>
        <dbReference type="SAM" id="Phobius"/>
    </source>
</evidence>
<evidence type="ECO:0000259" key="5">
    <source>
        <dbReference type="SMART" id="SM01308"/>
    </source>
</evidence>
<dbReference type="GO" id="GO:0031932">
    <property type="term" value="C:TORC2 complex"/>
    <property type="evidence" value="ECO:0000318"/>
    <property type="project" value="GO_Central"/>
</dbReference>
<organism evidence="7 8">
    <name type="scientific">Strongylocentrotus purpuratus</name>
    <name type="common">Purple sea urchin</name>
    <dbReference type="NCBI Taxonomy" id="7668"/>
    <lineage>
        <taxon>Eukaryota</taxon>
        <taxon>Metazoa</taxon>
        <taxon>Echinodermata</taxon>
        <taxon>Eleutherozoa</taxon>
        <taxon>Echinozoa</taxon>
        <taxon>Echinoidea</taxon>
        <taxon>Euechinoidea</taxon>
        <taxon>Echinacea</taxon>
        <taxon>Camarodonta</taxon>
        <taxon>Echinidea</taxon>
        <taxon>Strongylocentrotidae</taxon>
        <taxon>Strongylocentrotus</taxon>
    </lineage>
</organism>
<sequence>MAATMYRGRSLRRSKGRHDSGDTDVPLDLSKAPKDNIQEILTSLTRRSSVTKGKKLGHLNNFVKLINHVSSFDKLGYSVAEIVCCLRLAVVHPAKEIRGAGVRALRHLVQDETTVQAMLALHVDRLLMRSLDIYQRNDVERVQALRFIRRILAVAPAFCPISLVHVLVAISNSDDKERDRMRNACVATLCELAVLNPAAFAHARGLGALVRNILDMQLLRMNEAVMLTVLHLLNHPASRRFIRFKVDLEQVIAPFTDFNYRHTGDSSESQASEKEGLYQASRMAIVTLLRSWPGMIRLCRSDATGLQSLLAILCVHNDENRRYLLEVLYDIFYLPIAEWTDNFSTALQSIDSCQMKTSWNLTEGFVVAEALDLLPNRAITRPNLTENHLALLLLAFINAGLLESLVEVVTSDNANLSIQATILLGELLYMADKILPPDCEQHHHCLPTLMTLAASFDVPLLQRNRASAAVTNLERHHEMKKRGVIPCSLYLDHILSNSDMFVTSQRVVADKSKDMAVVSRSRSRSFSSALGMPSSWDKISNRSTQENEDSAVQTMIKETLVLTTKDHTVWNWELIGGAIKKGGVTLKKFEDANVNRFFRRLVEFYKPMSKQYSVISLGRELGRSSEIQSYTIIGCQLLNFLLNCDETDAEKLLMELTVDIGDCLLEISMAPRNELPPQAVFSPSSIQNTLSQDYFLLVGKLSKTHEGEKILEKAGVFQYLLDVCSMPHHETLQKLVVTCLDYKRDGLARTVLGKMLAGSSESMRIYATNHLRVLLRAQTPFFHTWGVELLITQLHDKARTISGLALDILDEACEDDANLHSLVHMRPPLLHMGDKGALLLTRFISTTKGFKYLHDVNYVSHELDRWFTYFNRKYVTLIETEINEAFTCYHRPHVSGGFIRRSKDERRQRKDVYVPVHLYGQLAKHRGGCELIEKQNHIAEMCEVIRYGDVETMDTILNLKAALWALGHTGSTTWGLKLLQQEGIIPDIIRLAEECEVFSIRGTCFYVLGLISKTRQGADSLSCLGWESIRHSRGEYFPVVEDRENNLPTVLPIPLEEYNHNHRDLSSPVSLPSFSTYSIDSPKTPGDSSTPKVDPNVKFFAGEPSPVQSPLTPGGPPNFFLEVTGDTNSGGDAKVVPSTEERSMSPSPLVRLSKRDRVNSATEQLPGINEVSDGGRTIVVDRASRTPLLRRAQTMPTIEGQDDDEPPPFDSLITKLRSNSDASSRMCKDRSSEGVRFNQDVNERSRAQSRDRSHSLKRRCDSNESGNSSMGTKSRSESFATDTSQTSGVGSMHSNPSSPPVESSMSSVSTVSSSMTVKSIHSSDTLRKRHNLKRTPSFVRRISKTLSPNLSSYSNLFETSAAFTSVRDAHGYATLKALKLQHRQLSSGEDDSLIKRASSFGNPSEMKLRRGLSGMVESISMSCLERGSVMSKAPSMKSLHHTSSSSTTKNEYVGLCLPVDVTLIFHSDESQYKDGHSAPTSHAVSPAMTDIHIPQVQVYSPDSGSTANSNAPTHTLESPTSHPSDQHDIAQQHTLSMGEADYSNLRIGDGSGVRDGEEEEEVHMDNNLHQIEHCLACTKVRTRSLESQDGDSIPHPDDPASLVIFQPVNPPQPLLIRSRGSSSASASNPFGSNSVDNNTPTSVGSSGTSVSQSSQGAVRMRDDTPKGREMIRREVIRLVIKMSSSVGMKAHEEGLLGLREKFPKAFERTCLFSDVMNLIATSSYRLSSRRFIQELFQEVHFHELHHEAERILGLEESSDTQSNSSGS</sequence>
<dbReference type="SMART" id="SM01310">
    <property type="entry name" value="RICTOR_V"/>
    <property type="match status" value="1"/>
</dbReference>
<dbReference type="SMART" id="SM01308">
    <property type="entry name" value="RICTOR_N"/>
    <property type="match status" value="1"/>
</dbReference>
<keyword evidence="3" id="KW-0472">Membrane</keyword>
<evidence type="ECO:0000256" key="2">
    <source>
        <dbReference type="SAM" id="MobiDB-lite"/>
    </source>
</evidence>
<feature type="transmembrane region" description="Helical" evidence="3">
    <location>
        <begin position="151"/>
        <end position="170"/>
    </location>
</feature>
<evidence type="ECO:0008006" key="9">
    <source>
        <dbReference type="Google" id="ProtNLM"/>
    </source>
</evidence>
<keyword evidence="8" id="KW-1185">Reference proteome</keyword>
<dbReference type="PANTHER" id="PTHR13298">
    <property type="entry name" value="CYTOSOLIC REGULATOR PIANISSIMO"/>
    <property type="match status" value="1"/>
</dbReference>
<dbReference type="GO" id="GO:0051897">
    <property type="term" value="P:positive regulation of phosphatidylinositol 3-kinase/protein kinase B signal transduction"/>
    <property type="evidence" value="ECO:0000318"/>
    <property type="project" value="GO_Central"/>
</dbReference>
<dbReference type="InterPro" id="IPR029452">
    <property type="entry name" value="RICTOR_V"/>
</dbReference>
<evidence type="ECO:0000313" key="8">
    <source>
        <dbReference type="Proteomes" id="UP000007110"/>
    </source>
</evidence>
<evidence type="ECO:0000259" key="4">
    <source>
        <dbReference type="SMART" id="SM01307"/>
    </source>
</evidence>
<dbReference type="OrthoDB" id="271111at2759"/>
<dbReference type="GO" id="GO:0043539">
    <property type="term" value="F:protein serine/threonine kinase activator activity"/>
    <property type="evidence" value="ECO:0000318"/>
    <property type="project" value="GO_Central"/>
</dbReference>
<feature type="compositionally biased region" description="Basic and acidic residues" evidence="2">
    <location>
        <begin position="1659"/>
        <end position="1668"/>
    </location>
</feature>
<dbReference type="InterPro" id="IPR029453">
    <property type="entry name" value="Rictor_IV"/>
</dbReference>
<name>A0A7M7P3E9_STRPU</name>
<dbReference type="Pfam" id="PF14663">
    <property type="entry name" value="RasGEF_N_2"/>
    <property type="match status" value="1"/>
</dbReference>
<dbReference type="Gene3D" id="1.25.10.10">
    <property type="entry name" value="Leucine-rich Repeat Variant"/>
    <property type="match status" value="1"/>
</dbReference>
<feature type="compositionally biased region" description="Polar residues" evidence="2">
    <location>
        <begin position="1263"/>
        <end position="1293"/>
    </location>
</feature>
<protein>
    <recommendedName>
        <fullName evidence="9">Rapamycin-insensitive companion of mTOR</fullName>
    </recommendedName>
</protein>
<feature type="compositionally biased region" description="Low complexity" evidence="2">
    <location>
        <begin position="1617"/>
        <end position="1634"/>
    </location>
</feature>
<feature type="compositionally biased region" description="Polar residues" evidence="2">
    <location>
        <begin position="1498"/>
        <end position="1523"/>
    </location>
</feature>
<feature type="region of interest" description="Disordered" evidence="2">
    <location>
        <begin position="1586"/>
        <end position="1668"/>
    </location>
</feature>
<keyword evidence="3" id="KW-0812">Transmembrane</keyword>
<reference evidence="7" key="2">
    <citation type="submission" date="2021-01" db="UniProtKB">
        <authorList>
            <consortium name="EnsemblMetazoa"/>
        </authorList>
    </citation>
    <scope>IDENTIFICATION</scope>
</reference>
<feature type="domain" description="Rapamycin-insensitive companion of mTOR N-terminal" evidence="5">
    <location>
        <begin position="56"/>
        <end position="436"/>
    </location>
</feature>
<dbReference type="Proteomes" id="UP000007110">
    <property type="component" value="Unassembled WGS sequence"/>
</dbReference>
<dbReference type="KEGG" id="spu:115925203"/>
<dbReference type="SMART" id="SM01307">
    <property type="entry name" value="RICTOR_M"/>
    <property type="match status" value="1"/>
</dbReference>
<keyword evidence="3" id="KW-1133">Transmembrane helix</keyword>